<dbReference type="Pfam" id="PF06429">
    <property type="entry name" value="Flg_bbr_C"/>
    <property type="match status" value="1"/>
</dbReference>
<protein>
    <recommendedName>
        <fullName evidence="2">Flagellar basal-body/hook protein C-terminal domain-containing protein</fullName>
    </recommendedName>
</protein>
<evidence type="ECO:0000313" key="4">
    <source>
        <dbReference type="Proteomes" id="UP000287033"/>
    </source>
</evidence>
<accession>A0A401TRG7</accession>
<comment type="similarity">
    <text evidence="1">Belongs to the flagella basal body rod proteins family.</text>
</comment>
<dbReference type="PANTHER" id="PTHR30033:SF1">
    <property type="entry name" value="FLAGELLAR HOOK-ASSOCIATED PROTEIN 1"/>
    <property type="match status" value="1"/>
</dbReference>
<dbReference type="PANTHER" id="PTHR30033">
    <property type="entry name" value="FLAGELLAR HOOK-ASSOCIATED PROTEIN 1"/>
    <property type="match status" value="1"/>
</dbReference>
<reference evidence="3 4" key="1">
    <citation type="journal article" date="2018" name="Nat. Ecol. Evol.">
        <title>Shark genomes provide insights into elasmobranch evolution and the origin of vertebrates.</title>
        <authorList>
            <person name="Hara Y"/>
            <person name="Yamaguchi K"/>
            <person name="Onimaru K"/>
            <person name="Kadota M"/>
            <person name="Koyanagi M"/>
            <person name="Keeley SD"/>
            <person name="Tatsumi K"/>
            <person name="Tanaka K"/>
            <person name="Motone F"/>
            <person name="Kageyama Y"/>
            <person name="Nozu R"/>
            <person name="Adachi N"/>
            <person name="Nishimura O"/>
            <person name="Nakagawa R"/>
            <person name="Tanegashima C"/>
            <person name="Kiyatake I"/>
            <person name="Matsumoto R"/>
            <person name="Murakumo K"/>
            <person name="Nishida K"/>
            <person name="Terakita A"/>
            <person name="Kuratani S"/>
            <person name="Sato K"/>
            <person name="Hyodo S Kuraku.S."/>
        </authorList>
    </citation>
    <scope>NUCLEOTIDE SEQUENCE [LARGE SCALE GENOMIC DNA]</scope>
</reference>
<dbReference type="InterPro" id="IPR010930">
    <property type="entry name" value="Flg_bb/hook_C_dom"/>
</dbReference>
<evidence type="ECO:0000313" key="3">
    <source>
        <dbReference type="EMBL" id="GCC45244.1"/>
    </source>
</evidence>
<gene>
    <name evidence="3" type="ORF">chiPu_0029547</name>
</gene>
<name>A0A401TRG7_CHIPU</name>
<dbReference type="Proteomes" id="UP000287033">
    <property type="component" value="Unassembled WGS sequence"/>
</dbReference>
<dbReference type="SUPFAM" id="SSF64518">
    <property type="entry name" value="Phase 1 flagellin"/>
    <property type="match status" value="1"/>
</dbReference>
<comment type="caution">
    <text evidence="3">The sequence shown here is derived from an EMBL/GenBank/DDBJ whole genome shotgun (WGS) entry which is preliminary data.</text>
</comment>
<dbReference type="AlphaFoldDB" id="A0A401TRG7"/>
<evidence type="ECO:0000256" key="1">
    <source>
        <dbReference type="ARBA" id="ARBA00009677"/>
    </source>
</evidence>
<dbReference type="GO" id="GO:0005198">
    <property type="term" value="F:structural molecule activity"/>
    <property type="evidence" value="ECO:0007669"/>
    <property type="project" value="InterPro"/>
</dbReference>
<dbReference type="InterPro" id="IPR002371">
    <property type="entry name" value="FlgK"/>
</dbReference>
<sequence>MFTDNGALYTGAITGNGSQSTGLAARISVNTALVGDPSRMVVYATNPQTPAGDTTRANLVLNQLSNASFSYSPQTGLGTSGAPFTGTLLNFAKQFISQQGESATAAKQLADGQDVVLNTLQTKMDSTSGVNMDEEMAHLLSLQNAYSANARVMSSIKQMYDALLQIS</sequence>
<organism evidence="3 4">
    <name type="scientific">Chiloscyllium punctatum</name>
    <name type="common">Brownbanded bambooshark</name>
    <name type="synonym">Hemiscyllium punctatum</name>
    <dbReference type="NCBI Taxonomy" id="137246"/>
    <lineage>
        <taxon>Eukaryota</taxon>
        <taxon>Metazoa</taxon>
        <taxon>Chordata</taxon>
        <taxon>Craniata</taxon>
        <taxon>Vertebrata</taxon>
        <taxon>Chondrichthyes</taxon>
        <taxon>Elasmobranchii</taxon>
        <taxon>Galeomorphii</taxon>
        <taxon>Galeoidea</taxon>
        <taxon>Orectolobiformes</taxon>
        <taxon>Hemiscylliidae</taxon>
        <taxon>Chiloscyllium</taxon>
    </lineage>
</organism>
<dbReference type="EMBL" id="BEZZ01159536">
    <property type="protein sequence ID" value="GCC45244.1"/>
    <property type="molecule type" value="Genomic_DNA"/>
</dbReference>
<feature type="domain" description="Flagellar basal-body/hook protein C-terminal" evidence="2">
    <location>
        <begin position="124"/>
        <end position="166"/>
    </location>
</feature>
<proteinExistence type="inferred from homology"/>
<dbReference type="STRING" id="137246.A0A401TRG7"/>
<evidence type="ECO:0000259" key="2">
    <source>
        <dbReference type="Pfam" id="PF06429"/>
    </source>
</evidence>
<keyword evidence="4" id="KW-1185">Reference proteome</keyword>